<dbReference type="UniPathway" id="UPA00031">
    <property type="reaction ID" value="UER00007"/>
</dbReference>
<keyword evidence="5 9" id="KW-0547">Nucleotide-binding</keyword>
<dbReference type="SUPFAM" id="SSF101386">
    <property type="entry name" value="all-alpha NTP pyrophosphatases"/>
    <property type="match status" value="1"/>
</dbReference>
<keyword evidence="7 9" id="KW-0067">ATP-binding</keyword>
<dbReference type="NCBIfam" id="TIGR03188">
    <property type="entry name" value="histidine_hisI"/>
    <property type="match status" value="1"/>
</dbReference>
<evidence type="ECO:0000256" key="3">
    <source>
        <dbReference type="ARBA" id="ARBA00009392"/>
    </source>
</evidence>
<dbReference type="NCBIfam" id="NF001613">
    <property type="entry name" value="PRK00400.1-5"/>
    <property type="match status" value="1"/>
</dbReference>
<keyword evidence="6 9" id="KW-0378">Hydrolase</keyword>
<dbReference type="Pfam" id="PF01503">
    <property type="entry name" value="PRA-PH"/>
    <property type="match status" value="1"/>
</dbReference>
<dbReference type="CDD" id="cd11534">
    <property type="entry name" value="NTP-PPase_HisIE_like"/>
    <property type="match status" value="1"/>
</dbReference>
<evidence type="ECO:0000256" key="9">
    <source>
        <dbReference type="HAMAP-Rule" id="MF_01020"/>
    </source>
</evidence>
<dbReference type="PANTHER" id="PTHR42945">
    <property type="entry name" value="HISTIDINE BIOSYNTHESIS BIFUNCTIONAL PROTEIN"/>
    <property type="match status" value="1"/>
</dbReference>
<keyword evidence="4 9" id="KW-0028">Amino-acid biosynthesis</keyword>
<keyword evidence="9" id="KW-0963">Cytoplasm</keyword>
<comment type="catalytic activity">
    <reaction evidence="1 9">
        <text>1-(5-phospho-beta-D-ribosyl)-ATP + H2O = 1-(5-phospho-beta-D-ribosyl)-5'-AMP + diphosphate + H(+)</text>
        <dbReference type="Rhea" id="RHEA:22828"/>
        <dbReference type="ChEBI" id="CHEBI:15377"/>
        <dbReference type="ChEBI" id="CHEBI:15378"/>
        <dbReference type="ChEBI" id="CHEBI:33019"/>
        <dbReference type="ChEBI" id="CHEBI:59457"/>
        <dbReference type="ChEBI" id="CHEBI:73183"/>
        <dbReference type="EC" id="3.6.1.31"/>
    </reaction>
</comment>
<dbReference type="KEGG" id="mtun:MTUNDRAET4_3020"/>
<comment type="similarity">
    <text evidence="3 9">Belongs to the PRA-PH family.</text>
</comment>
<evidence type="ECO:0000256" key="4">
    <source>
        <dbReference type="ARBA" id="ARBA00022605"/>
    </source>
</evidence>
<evidence type="ECO:0000256" key="5">
    <source>
        <dbReference type="ARBA" id="ARBA00022741"/>
    </source>
</evidence>
<dbReference type="InterPro" id="IPR008179">
    <property type="entry name" value="HisE"/>
</dbReference>
<dbReference type="AlphaFoldDB" id="A0A4U8Z3E0"/>
<keyword evidence="8 9" id="KW-0368">Histidine biosynthesis</keyword>
<dbReference type="OrthoDB" id="9814738at2"/>
<dbReference type="GO" id="GO:0000105">
    <property type="term" value="P:L-histidine biosynthetic process"/>
    <property type="evidence" value="ECO:0007669"/>
    <property type="project" value="UniProtKB-UniRule"/>
</dbReference>
<reference evidence="10 11" key="1">
    <citation type="submission" date="2019-03" db="EMBL/GenBank/DDBJ databases">
        <authorList>
            <person name="Kox A.R. M."/>
        </authorList>
    </citation>
    <scope>NUCLEOTIDE SEQUENCE [LARGE SCALE GENOMIC DNA]</scope>
    <source>
        <strain evidence="10">MTUNDRAET4 annotated genome</strain>
    </source>
</reference>
<dbReference type="Gene3D" id="1.10.287.1080">
    <property type="entry name" value="MazG-like"/>
    <property type="match status" value="1"/>
</dbReference>
<protein>
    <recommendedName>
        <fullName evidence="9">Phosphoribosyl-ATP pyrophosphatase</fullName>
        <shortName evidence="9">PRA-PH</shortName>
        <ecNumber evidence="9">3.6.1.31</ecNumber>
    </recommendedName>
</protein>
<sequence>MKPFSLDDLAAIISARGNATSAASYTKSLLDAGPARAAKKFGEEAVELVIAAIEGEKQAIVSESADVLYHLLVLLRLGDVSLSEVLGELELRTSQSGHQEKASRQSASR</sequence>
<dbReference type="InterPro" id="IPR021130">
    <property type="entry name" value="PRib-ATP_PPHydrolase-like"/>
</dbReference>
<dbReference type="PANTHER" id="PTHR42945:SF1">
    <property type="entry name" value="HISTIDINE BIOSYNTHESIS BIFUNCTIONAL PROTEIN HIS7"/>
    <property type="match status" value="1"/>
</dbReference>
<evidence type="ECO:0000256" key="6">
    <source>
        <dbReference type="ARBA" id="ARBA00022801"/>
    </source>
</evidence>
<gene>
    <name evidence="9 10" type="primary">hisE</name>
    <name evidence="10" type="ORF">MTUNDRAET4_3020</name>
</gene>
<organism evidence="10 11">
    <name type="scientific">Methylocella tundrae</name>
    <dbReference type="NCBI Taxonomy" id="227605"/>
    <lineage>
        <taxon>Bacteria</taxon>
        <taxon>Pseudomonadati</taxon>
        <taxon>Pseudomonadota</taxon>
        <taxon>Alphaproteobacteria</taxon>
        <taxon>Hyphomicrobiales</taxon>
        <taxon>Beijerinckiaceae</taxon>
        <taxon>Methylocella</taxon>
    </lineage>
</organism>
<dbReference type="HAMAP" id="MF_01020">
    <property type="entry name" value="HisE"/>
    <property type="match status" value="1"/>
</dbReference>
<dbReference type="GO" id="GO:0005524">
    <property type="term" value="F:ATP binding"/>
    <property type="evidence" value="ECO:0007669"/>
    <property type="project" value="UniProtKB-KW"/>
</dbReference>
<dbReference type="EMBL" id="LR536450">
    <property type="protein sequence ID" value="VFU09907.1"/>
    <property type="molecule type" value="Genomic_DNA"/>
</dbReference>
<dbReference type="EC" id="3.6.1.31" evidence="9"/>
<dbReference type="GO" id="GO:0004636">
    <property type="term" value="F:phosphoribosyl-ATP diphosphatase activity"/>
    <property type="evidence" value="ECO:0007669"/>
    <property type="project" value="UniProtKB-UniRule"/>
</dbReference>
<evidence type="ECO:0000256" key="8">
    <source>
        <dbReference type="ARBA" id="ARBA00023102"/>
    </source>
</evidence>
<dbReference type="Proteomes" id="UP000294360">
    <property type="component" value="Chromosome"/>
</dbReference>
<evidence type="ECO:0000313" key="10">
    <source>
        <dbReference type="EMBL" id="VFU09907.1"/>
    </source>
</evidence>
<accession>A0A4U8Z3E0</accession>
<comment type="pathway">
    <text evidence="2 9">Amino-acid biosynthesis; L-histidine biosynthesis; L-histidine from 5-phospho-alpha-D-ribose 1-diphosphate: step 2/9.</text>
</comment>
<name>A0A4U8Z3E0_METTU</name>
<comment type="subcellular location">
    <subcellularLocation>
        <location evidence="9">Cytoplasm</location>
    </subcellularLocation>
</comment>
<evidence type="ECO:0000256" key="1">
    <source>
        <dbReference type="ARBA" id="ARBA00001460"/>
    </source>
</evidence>
<dbReference type="RefSeq" id="WP_134490448.1">
    <property type="nucleotide sequence ID" value="NZ_CP139089.1"/>
</dbReference>
<evidence type="ECO:0000313" key="11">
    <source>
        <dbReference type="Proteomes" id="UP000294360"/>
    </source>
</evidence>
<evidence type="ECO:0000256" key="7">
    <source>
        <dbReference type="ARBA" id="ARBA00022840"/>
    </source>
</evidence>
<evidence type="ECO:0000256" key="2">
    <source>
        <dbReference type="ARBA" id="ARBA00005204"/>
    </source>
</evidence>
<proteinExistence type="inferred from homology"/>
<dbReference type="GO" id="GO:0005737">
    <property type="term" value="C:cytoplasm"/>
    <property type="evidence" value="ECO:0007669"/>
    <property type="project" value="UniProtKB-SubCell"/>
</dbReference>